<dbReference type="Gene3D" id="1.20.1050.140">
    <property type="match status" value="1"/>
</dbReference>
<dbReference type="EMBL" id="BART01023768">
    <property type="protein sequence ID" value="GAG96499.1"/>
    <property type="molecule type" value="Genomic_DNA"/>
</dbReference>
<dbReference type="AlphaFoldDB" id="X1BKU5"/>
<dbReference type="InterPro" id="IPR051278">
    <property type="entry name" value="HdrB/HdrD_reductase"/>
</dbReference>
<protein>
    <recommendedName>
        <fullName evidence="2">Cysteine-rich domain-containing protein</fullName>
    </recommendedName>
</protein>
<dbReference type="PANTHER" id="PTHR42947:SF1">
    <property type="entry name" value="COB--COM HETERODISULFIDE REDUCTASE SUBUNIT B 1"/>
    <property type="match status" value="1"/>
</dbReference>
<gene>
    <name evidence="3" type="ORF">S01H4_43137</name>
</gene>
<keyword evidence="1" id="KW-0560">Oxidoreductase</keyword>
<comment type="caution">
    <text evidence="3">The sequence shown here is derived from an EMBL/GenBank/DDBJ whole genome shotgun (WGS) entry which is preliminary data.</text>
</comment>
<evidence type="ECO:0000256" key="1">
    <source>
        <dbReference type="ARBA" id="ARBA00023002"/>
    </source>
</evidence>
<organism evidence="3">
    <name type="scientific">marine sediment metagenome</name>
    <dbReference type="NCBI Taxonomy" id="412755"/>
    <lineage>
        <taxon>unclassified sequences</taxon>
        <taxon>metagenomes</taxon>
        <taxon>ecological metagenomes</taxon>
    </lineage>
</organism>
<proteinExistence type="predicted"/>
<accession>X1BKU5</accession>
<dbReference type="GO" id="GO:0016491">
    <property type="term" value="F:oxidoreductase activity"/>
    <property type="evidence" value="ECO:0007669"/>
    <property type="project" value="UniProtKB-KW"/>
</dbReference>
<dbReference type="Pfam" id="PF02754">
    <property type="entry name" value="CCG"/>
    <property type="match status" value="2"/>
</dbReference>
<feature type="non-terminal residue" evidence="3">
    <location>
        <position position="235"/>
    </location>
</feature>
<dbReference type="InterPro" id="IPR004017">
    <property type="entry name" value="Cys_rich_dom"/>
</dbReference>
<sequence>MKYYSYFPGCSAEAAASPLGLSVLPVAKELDMDLAELEDWNCCGSTPFGSVDKLAAACMAARNLALAEKTGLDLVTPCSNCFVVLHSANTQLKELPRLREQVDKALAVAKLKYSGGVRVRHLAEVLYTDITPEVIGARVTKPLKGLKVAPYYGCQLVRPNGFDDPESPHSLDELVASLGADAVSWELKARCCGSSLIMSEPDVALELINKLLRNAQENGAQCLVTPCPLCHINLD</sequence>
<feature type="domain" description="Cysteine-rich" evidence="2">
    <location>
        <begin position="5"/>
        <end position="85"/>
    </location>
</feature>
<feature type="domain" description="Cysteine-rich" evidence="2">
    <location>
        <begin position="148"/>
        <end position="235"/>
    </location>
</feature>
<name>X1BKU5_9ZZZZ</name>
<evidence type="ECO:0000313" key="3">
    <source>
        <dbReference type="EMBL" id="GAG96499.1"/>
    </source>
</evidence>
<reference evidence="3" key="1">
    <citation type="journal article" date="2014" name="Front. Microbiol.">
        <title>High frequency of phylogenetically diverse reductive dehalogenase-homologous genes in deep subseafloor sedimentary metagenomes.</title>
        <authorList>
            <person name="Kawai M."/>
            <person name="Futagami T."/>
            <person name="Toyoda A."/>
            <person name="Takaki Y."/>
            <person name="Nishi S."/>
            <person name="Hori S."/>
            <person name="Arai W."/>
            <person name="Tsubouchi T."/>
            <person name="Morono Y."/>
            <person name="Uchiyama I."/>
            <person name="Ito T."/>
            <person name="Fujiyama A."/>
            <person name="Inagaki F."/>
            <person name="Takami H."/>
        </authorList>
    </citation>
    <scope>NUCLEOTIDE SEQUENCE</scope>
    <source>
        <strain evidence="3">Expedition CK06-06</strain>
    </source>
</reference>
<evidence type="ECO:0000259" key="2">
    <source>
        <dbReference type="Pfam" id="PF02754"/>
    </source>
</evidence>
<dbReference type="PANTHER" id="PTHR42947">
    <property type="entry name" value="COB--COM HETERODISULFIDE REDUCTASE SUBUNIT B 1"/>
    <property type="match status" value="1"/>
</dbReference>